<accession>A0A835LUT2</accession>
<dbReference type="AlphaFoldDB" id="A0A835LUT2"/>
<dbReference type="OrthoDB" id="693735at2759"/>
<evidence type="ECO:0000256" key="1">
    <source>
        <dbReference type="SAM" id="MobiDB-lite"/>
    </source>
</evidence>
<sequence>MVSKVALVEELKKKQRQHKQQQEEKEKSKGNHHQQKQIQCNMGSVSKFKKSCFNGKEDGATSAILLLACIAFAPSG</sequence>
<reference evidence="2 3" key="1">
    <citation type="submission" date="2020-10" db="EMBL/GenBank/DDBJ databases">
        <title>The Coptis chinensis genome and diversification of protoberbering-type alkaloids.</title>
        <authorList>
            <person name="Wang B."/>
            <person name="Shu S."/>
            <person name="Song C."/>
            <person name="Liu Y."/>
        </authorList>
    </citation>
    <scope>NUCLEOTIDE SEQUENCE [LARGE SCALE GENOMIC DNA]</scope>
    <source>
        <strain evidence="2">HL-2020</strain>
        <tissue evidence="2">Leaf</tissue>
    </source>
</reference>
<dbReference type="EMBL" id="JADFTS010000006">
    <property type="protein sequence ID" value="KAF9600266.1"/>
    <property type="molecule type" value="Genomic_DNA"/>
</dbReference>
<name>A0A835LUT2_9MAGN</name>
<protein>
    <submittedName>
        <fullName evidence="2">Uncharacterized protein</fullName>
    </submittedName>
</protein>
<evidence type="ECO:0000313" key="2">
    <source>
        <dbReference type="EMBL" id="KAF9600266.1"/>
    </source>
</evidence>
<feature type="region of interest" description="Disordered" evidence="1">
    <location>
        <begin position="9"/>
        <end position="40"/>
    </location>
</feature>
<comment type="caution">
    <text evidence="2">The sequence shown here is derived from an EMBL/GenBank/DDBJ whole genome shotgun (WGS) entry which is preliminary data.</text>
</comment>
<proteinExistence type="predicted"/>
<gene>
    <name evidence="2" type="ORF">IFM89_005852</name>
</gene>
<evidence type="ECO:0000313" key="3">
    <source>
        <dbReference type="Proteomes" id="UP000631114"/>
    </source>
</evidence>
<dbReference type="PANTHER" id="PTHR38398:SF1">
    <property type="entry name" value="EXPRESSED PROTEIN"/>
    <property type="match status" value="1"/>
</dbReference>
<dbReference type="Proteomes" id="UP000631114">
    <property type="component" value="Unassembled WGS sequence"/>
</dbReference>
<dbReference type="PANTHER" id="PTHR38398">
    <property type="entry name" value="EXPRESSED PROTEIN"/>
    <property type="match status" value="1"/>
</dbReference>
<keyword evidence="3" id="KW-1185">Reference proteome</keyword>
<feature type="compositionally biased region" description="Basic and acidic residues" evidence="1">
    <location>
        <begin position="20"/>
        <end position="29"/>
    </location>
</feature>
<organism evidence="2 3">
    <name type="scientific">Coptis chinensis</name>
    <dbReference type="NCBI Taxonomy" id="261450"/>
    <lineage>
        <taxon>Eukaryota</taxon>
        <taxon>Viridiplantae</taxon>
        <taxon>Streptophyta</taxon>
        <taxon>Embryophyta</taxon>
        <taxon>Tracheophyta</taxon>
        <taxon>Spermatophyta</taxon>
        <taxon>Magnoliopsida</taxon>
        <taxon>Ranunculales</taxon>
        <taxon>Ranunculaceae</taxon>
        <taxon>Coptidoideae</taxon>
        <taxon>Coptis</taxon>
    </lineage>
</organism>